<organism evidence="1 2">
    <name type="scientific">Vaccinium darrowii</name>
    <dbReference type="NCBI Taxonomy" id="229202"/>
    <lineage>
        <taxon>Eukaryota</taxon>
        <taxon>Viridiplantae</taxon>
        <taxon>Streptophyta</taxon>
        <taxon>Embryophyta</taxon>
        <taxon>Tracheophyta</taxon>
        <taxon>Spermatophyta</taxon>
        <taxon>Magnoliopsida</taxon>
        <taxon>eudicotyledons</taxon>
        <taxon>Gunneridae</taxon>
        <taxon>Pentapetalae</taxon>
        <taxon>asterids</taxon>
        <taxon>Ericales</taxon>
        <taxon>Ericaceae</taxon>
        <taxon>Vaccinioideae</taxon>
        <taxon>Vaccinieae</taxon>
        <taxon>Vaccinium</taxon>
    </lineage>
</organism>
<evidence type="ECO:0000313" key="2">
    <source>
        <dbReference type="Proteomes" id="UP000828048"/>
    </source>
</evidence>
<keyword evidence="2" id="KW-1185">Reference proteome</keyword>
<accession>A0ACB7X479</accession>
<name>A0ACB7X479_9ERIC</name>
<protein>
    <submittedName>
        <fullName evidence="1">Uncharacterized protein</fullName>
    </submittedName>
</protein>
<dbReference type="EMBL" id="CM037152">
    <property type="protein sequence ID" value="KAH7835576.1"/>
    <property type="molecule type" value="Genomic_DNA"/>
</dbReference>
<sequence length="378" mass="41453">MASTISSVLLTTKTLTPRTPAVLISRRSNCSHSFSLSHSNLALSFPGANSTRDSSRARHSICFYKAGDDKFQRKENDLDWPILRRWNVPWEWQTVSLTSLACGLSFLLTVLIEQSALPYLGLQVGELGLDGKAEILFLDEAIITAVVLGVLYSITDRFQPRPDDLFCYDLKKPFDLQRGWLVWAGVGIVGAVIAISLTGVATSLFSADKPQRETDALVRLLPLLGSSSISTACLVGVTGVLAPLLEETLFRGFLMVSLTKWLPTPVSILISGAVFAVAHFTPGQFPQLFVLGTVLGFSYAQTRNLLTPITIHALWNSGVILLLTFLQFYGLANKPPLEIRNWEIVQALVVILKNTPRAMISGNCCRILDSLFDLTENG</sequence>
<reference evidence="1 2" key="1">
    <citation type="journal article" date="2021" name="Hortic Res">
        <title>High-quality reference genome and annotation aids understanding of berry development for evergreen blueberry (Vaccinium darrowii).</title>
        <authorList>
            <person name="Yu J."/>
            <person name="Hulse-Kemp A.M."/>
            <person name="Babiker E."/>
            <person name="Staton M."/>
        </authorList>
    </citation>
    <scope>NUCLEOTIDE SEQUENCE [LARGE SCALE GENOMIC DNA]</scope>
    <source>
        <strain evidence="2">cv. NJ 8807/NJ 8810</strain>
        <tissue evidence="1">Young leaf</tissue>
    </source>
</reference>
<dbReference type="Proteomes" id="UP000828048">
    <property type="component" value="Chromosome 2"/>
</dbReference>
<comment type="caution">
    <text evidence="1">The sequence shown here is derived from an EMBL/GenBank/DDBJ whole genome shotgun (WGS) entry which is preliminary data.</text>
</comment>
<proteinExistence type="predicted"/>
<gene>
    <name evidence="1" type="ORF">Vadar_027501</name>
</gene>
<evidence type="ECO:0000313" key="1">
    <source>
        <dbReference type="EMBL" id="KAH7835576.1"/>
    </source>
</evidence>